<evidence type="ECO:0000256" key="1">
    <source>
        <dbReference type="SAM" id="Phobius"/>
    </source>
</evidence>
<dbReference type="AlphaFoldDB" id="A0A1Y3CK52"/>
<dbReference type="STRING" id="1977882.B9T28_02420"/>
<dbReference type="Proteomes" id="UP000242765">
    <property type="component" value="Unassembled WGS sequence"/>
</dbReference>
<reference evidence="2 3" key="1">
    <citation type="submission" date="2017-04" db="EMBL/GenBank/DDBJ databases">
        <title>High diversity of culturable Acinetobacter species in natural soil and water ecosystems.</title>
        <authorList>
            <person name="Nemec A."/>
            <person name="Radolfova-Krizova L."/>
        </authorList>
    </citation>
    <scope>NUCLEOTIDE SEQUENCE [LARGE SCALE GENOMIC DNA]</scope>
    <source>
        <strain evidence="2 3">ANC 4999</strain>
    </source>
</reference>
<sequence>MITTHDSTWTISSRKNIVAVLVTSQIAGLIMAVVVMLVFTLFLGKGPLYPVQVIGSTIFGESALHGFNLAAFIAGLLLHQSVALVWGGVFALAANTLKVTTVQASIGLGLIVAIFSMIDSYVFVPAVMNALHGVDIWHREVPMFWNWAAHMVFGLSFGLYPKLKAMLTSVN</sequence>
<dbReference type="RefSeq" id="WP_086202350.1">
    <property type="nucleotide sequence ID" value="NZ_NEGB01000001.1"/>
</dbReference>
<feature type="transmembrane region" description="Helical" evidence="1">
    <location>
        <begin position="144"/>
        <end position="161"/>
    </location>
</feature>
<dbReference type="OrthoDB" id="9828750at2"/>
<accession>A0A1Y3CK52</accession>
<feature type="transmembrane region" description="Helical" evidence="1">
    <location>
        <begin position="69"/>
        <end position="94"/>
    </location>
</feature>
<feature type="transmembrane region" description="Helical" evidence="1">
    <location>
        <begin position="17"/>
        <end position="43"/>
    </location>
</feature>
<proteinExistence type="predicted"/>
<evidence type="ECO:0008006" key="4">
    <source>
        <dbReference type="Google" id="ProtNLM"/>
    </source>
</evidence>
<evidence type="ECO:0000313" key="2">
    <source>
        <dbReference type="EMBL" id="OTG67499.1"/>
    </source>
</evidence>
<name>A0A1Y3CK52_9GAMM</name>
<feature type="transmembrane region" description="Helical" evidence="1">
    <location>
        <begin position="106"/>
        <end position="124"/>
    </location>
</feature>
<organism evidence="2 3">
    <name type="scientific">Acinetobacter silvestris</name>
    <dbReference type="NCBI Taxonomy" id="1977882"/>
    <lineage>
        <taxon>Bacteria</taxon>
        <taxon>Pseudomonadati</taxon>
        <taxon>Pseudomonadota</taxon>
        <taxon>Gammaproteobacteria</taxon>
        <taxon>Moraxellales</taxon>
        <taxon>Moraxellaceae</taxon>
        <taxon>Acinetobacter</taxon>
    </lineage>
</organism>
<comment type="caution">
    <text evidence="2">The sequence shown here is derived from an EMBL/GenBank/DDBJ whole genome shotgun (WGS) entry which is preliminary data.</text>
</comment>
<keyword evidence="1" id="KW-0472">Membrane</keyword>
<dbReference type="EMBL" id="NEGB01000001">
    <property type="protein sequence ID" value="OTG67499.1"/>
    <property type="molecule type" value="Genomic_DNA"/>
</dbReference>
<evidence type="ECO:0000313" key="3">
    <source>
        <dbReference type="Proteomes" id="UP000242765"/>
    </source>
</evidence>
<keyword evidence="1" id="KW-0812">Transmembrane</keyword>
<keyword evidence="1" id="KW-1133">Transmembrane helix</keyword>
<gene>
    <name evidence="2" type="ORF">B9T28_02420</name>
</gene>
<protein>
    <recommendedName>
        <fullName evidence="4">DUF1440 domain-containing protein</fullName>
    </recommendedName>
</protein>
<keyword evidence="3" id="KW-1185">Reference proteome</keyword>